<dbReference type="AlphaFoldDB" id="A0A7G2IS96"/>
<comment type="caution">
    <text evidence="1">The sequence shown here is derived from an EMBL/GenBank/DDBJ whole genome shotgun (WGS) entry which is preliminary data.</text>
</comment>
<dbReference type="Proteomes" id="UP000019194">
    <property type="component" value="Unassembled WGS sequence"/>
</dbReference>
<reference evidence="1 2" key="1">
    <citation type="submission" date="2013-10" db="EMBL/GenBank/DDBJ databases">
        <title>Antibiotic resistance diversity of beta-lactamase producers in the General Hospital Vienna.</title>
        <authorList>
            <person name="Barisic I."/>
            <person name="Mitteregger D."/>
            <person name="Hirschl A.M."/>
            <person name="Noehammer C."/>
            <person name="Wiesinger-Mayr H."/>
        </authorList>
    </citation>
    <scope>NUCLEOTIDE SEQUENCE [LARGE SCALE GENOMIC DNA]</scope>
    <source>
        <strain evidence="1 2">ISC11</strain>
    </source>
</reference>
<proteinExistence type="predicted"/>
<name>A0A7G2IS96_CITFR</name>
<evidence type="ECO:0000313" key="2">
    <source>
        <dbReference type="Proteomes" id="UP000019194"/>
    </source>
</evidence>
<evidence type="ECO:0000313" key="1">
    <source>
        <dbReference type="EMBL" id="CDL39835.1"/>
    </source>
</evidence>
<dbReference type="EMBL" id="CBWP010000062">
    <property type="protein sequence ID" value="CDL39835.1"/>
    <property type="molecule type" value="Genomic_DNA"/>
</dbReference>
<sequence length="49" mass="5048">MNSAAVVAAVVQGKEPLENLEKLSTDFATVGALAVKAAKQESSETIKTT</sequence>
<organism evidence="1 2">
    <name type="scientific">Citrobacter freundii</name>
    <dbReference type="NCBI Taxonomy" id="546"/>
    <lineage>
        <taxon>Bacteria</taxon>
        <taxon>Pseudomonadati</taxon>
        <taxon>Pseudomonadota</taxon>
        <taxon>Gammaproteobacteria</taxon>
        <taxon>Enterobacterales</taxon>
        <taxon>Enterobacteriaceae</taxon>
        <taxon>Citrobacter</taxon>
        <taxon>Citrobacter freundii complex</taxon>
    </lineage>
</organism>
<accession>A0A7G2IS96</accession>
<protein>
    <submittedName>
        <fullName evidence="1">Uncharacterized protein</fullName>
    </submittedName>
</protein>